<dbReference type="InterPro" id="IPR001707">
    <property type="entry name" value="Cmp_AcTrfase"/>
</dbReference>
<organism evidence="1 2">
    <name type="scientific">Undibacterium oligocarboniphilum</name>
    <dbReference type="NCBI Taxonomy" id="666702"/>
    <lineage>
        <taxon>Bacteria</taxon>
        <taxon>Pseudomonadati</taxon>
        <taxon>Pseudomonadota</taxon>
        <taxon>Betaproteobacteria</taxon>
        <taxon>Burkholderiales</taxon>
        <taxon>Oxalobacteraceae</taxon>
        <taxon>Undibacterium</taxon>
    </lineage>
</organism>
<evidence type="ECO:0000313" key="1">
    <source>
        <dbReference type="EMBL" id="NVO78884.1"/>
    </source>
</evidence>
<comment type="caution">
    <text evidence="1">The sequence shown here is derived from an EMBL/GenBank/DDBJ whole genome shotgun (WGS) entry which is preliminary data.</text>
</comment>
<dbReference type="SMART" id="SM01059">
    <property type="entry name" value="CAT"/>
    <property type="match status" value="1"/>
</dbReference>
<dbReference type="RefSeq" id="WP_176804409.1">
    <property type="nucleotide sequence ID" value="NZ_JABXYJ010000007.1"/>
</dbReference>
<gene>
    <name evidence="1" type="ORF">HV832_13725</name>
</gene>
<dbReference type="PANTHER" id="PTHR38474">
    <property type="entry name" value="SLR0299 PROTEIN"/>
    <property type="match status" value="1"/>
</dbReference>
<dbReference type="Pfam" id="PF00302">
    <property type="entry name" value="CAT"/>
    <property type="match status" value="1"/>
</dbReference>
<reference evidence="1 2" key="1">
    <citation type="submission" date="2020-06" db="EMBL/GenBank/DDBJ databases">
        <authorList>
            <person name="Qiu C."/>
            <person name="Liu Z."/>
        </authorList>
    </citation>
    <scope>NUCLEOTIDE SEQUENCE [LARGE SCALE GENOMIC DNA]</scope>
    <source>
        <strain evidence="1 2">EM 1</strain>
    </source>
</reference>
<sequence length="211" mass="24356">MKRILDLSSWNRREHFEFFSRLDEPFHGIVTDVNCSAGYQYCKQEGISFFLFYLHRCLQAIQQTEAMRYRIHGQQVVDYAVIHANATISCSDHTFGFCPIEFTPDFQTFSQHARQAMDQVKNAAGLCVNQDCERDDVIHFSAMPWLHFTGITHARRHDGLDSVPKISVGRCSHIHGEWSMPVATFVHHGLVDAYHVHEFLQQFEAGLSQRP</sequence>
<accession>A0A850QR81</accession>
<dbReference type="Proteomes" id="UP000588051">
    <property type="component" value="Unassembled WGS sequence"/>
</dbReference>
<keyword evidence="2" id="KW-1185">Reference proteome</keyword>
<dbReference type="PANTHER" id="PTHR38474:SF1">
    <property type="entry name" value="SLR0299 PROTEIN"/>
    <property type="match status" value="1"/>
</dbReference>
<dbReference type="GO" id="GO:0008811">
    <property type="term" value="F:chloramphenicol O-acetyltransferase activity"/>
    <property type="evidence" value="ECO:0007669"/>
    <property type="project" value="InterPro"/>
</dbReference>
<dbReference type="SUPFAM" id="SSF52777">
    <property type="entry name" value="CoA-dependent acyltransferases"/>
    <property type="match status" value="1"/>
</dbReference>
<dbReference type="AlphaFoldDB" id="A0A850QR81"/>
<dbReference type="EMBL" id="JABXYJ010000007">
    <property type="protein sequence ID" value="NVO78884.1"/>
    <property type="molecule type" value="Genomic_DNA"/>
</dbReference>
<dbReference type="Gene3D" id="3.30.559.10">
    <property type="entry name" value="Chloramphenicol acetyltransferase-like domain"/>
    <property type="match status" value="1"/>
</dbReference>
<proteinExistence type="predicted"/>
<dbReference type="InterPro" id="IPR023213">
    <property type="entry name" value="CAT-like_dom_sf"/>
</dbReference>
<keyword evidence="1" id="KW-0808">Transferase</keyword>
<protein>
    <submittedName>
        <fullName evidence="1">Chloramphenicol acetyltransferase</fullName>
    </submittedName>
</protein>
<name>A0A850QR81_9BURK</name>
<evidence type="ECO:0000313" key="2">
    <source>
        <dbReference type="Proteomes" id="UP000588051"/>
    </source>
</evidence>